<evidence type="ECO:0000256" key="4">
    <source>
        <dbReference type="ARBA" id="ARBA00022771"/>
    </source>
</evidence>
<evidence type="ECO:0000256" key="7">
    <source>
        <dbReference type="ARBA" id="ARBA00023125"/>
    </source>
</evidence>
<dbReference type="SMART" id="SM00399">
    <property type="entry name" value="ZnF_C4"/>
    <property type="match status" value="1"/>
</dbReference>
<dbReference type="GO" id="GO:0005634">
    <property type="term" value="C:nucleus"/>
    <property type="evidence" value="ECO:0007669"/>
    <property type="project" value="UniProtKB-SubCell"/>
</dbReference>
<dbReference type="SUPFAM" id="SSF57716">
    <property type="entry name" value="Glucocorticoid receptor-like (DNA-binding domain)"/>
    <property type="match status" value="1"/>
</dbReference>
<dbReference type="PROSITE" id="PS51843">
    <property type="entry name" value="NR_LBD"/>
    <property type="match status" value="1"/>
</dbReference>
<evidence type="ECO:0000256" key="10">
    <source>
        <dbReference type="ARBA" id="ARBA00023242"/>
    </source>
</evidence>
<organism evidence="13 14">
    <name type="scientific">Strongyloides venezuelensis</name>
    <name type="common">Threadworm</name>
    <dbReference type="NCBI Taxonomy" id="75913"/>
    <lineage>
        <taxon>Eukaryota</taxon>
        <taxon>Metazoa</taxon>
        <taxon>Ecdysozoa</taxon>
        <taxon>Nematoda</taxon>
        <taxon>Chromadorea</taxon>
        <taxon>Rhabditida</taxon>
        <taxon>Tylenchina</taxon>
        <taxon>Panagrolaimomorpha</taxon>
        <taxon>Strongyloidoidea</taxon>
        <taxon>Strongyloididae</taxon>
        <taxon>Strongyloides</taxon>
    </lineage>
</organism>
<dbReference type="InterPro" id="IPR049636">
    <property type="entry name" value="HNF4-like_DBD"/>
</dbReference>
<evidence type="ECO:0000256" key="6">
    <source>
        <dbReference type="ARBA" id="ARBA00023015"/>
    </source>
</evidence>
<dbReference type="CDD" id="cd06960">
    <property type="entry name" value="NR_DBD_HNF4A"/>
    <property type="match status" value="1"/>
</dbReference>
<dbReference type="Gene3D" id="3.30.50.10">
    <property type="entry name" value="Erythroid Transcription Factor GATA-1, subunit A"/>
    <property type="match status" value="1"/>
</dbReference>
<name>A0A0K0FCJ2_STRVS</name>
<dbReference type="FunFam" id="3.30.50.10:FF:000030">
    <property type="entry name" value="Nuclear Hormone Receptor family"/>
    <property type="match status" value="1"/>
</dbReference>
<keyword evidence="13" id="KW-1185">Reference proteome</keyword>
<evidence type="ECO:0000256" key="2">
    <source>
        <dbReference type="ARBA" id="ARBA00005993"/>
    </source>
</evidence>
<comment type="similarity">
    <text evidence="2">Belongs to the nuclear hormone receptor family.</text>
</comment>
<keyword evidence="9" id="KW-0675">Receptor</keyword>
<dbReference type="GO" id="GO:0008270">
    <property type="term" value="F:zinc ion binding"/>
    <property type="evidence" value="ECO:0007669"/>
    <property type="project" value="UniProtKB-KW"/>
</dbReference>
<dbReference type="AlphaFoldDB" id="A0A0K0FCJ2"/>
<dbReference type="InterPro" id="IPR035500">
    <property type="entry name" value="NHR-like_dom_sf"/>
</dbReference>
<dbReference type="STRING" id="75913.A0A0K0FCJ2"/>
<dbReference type="PRINTS" id="PR00047">
    <property type="entry name" value="STROIDFINGER"/>
</dbReference>
<feature type="domain" description="Nuclear receptor" evidence="11">
    <location>
        <begin position="20"/>
        <end position="93"/>
    </location>
</feature>
<dbReference type="SUPFAM" id="SSF48508">
    <property type="entry name" value="Nuclear receptor ligand-binding domain"/>
    <property type="match status" value="1"/>
</dbReference>
<keyword evidence="3" id="KW-0479">Metal-binding</keyword>
<evidence type="ECO:0000259" key="12">
    <source>
        <dbReference type="PROSITE" id="PS51843"/>
    </source>
</evidence>
<dbReference type="PANTHER" id="PTHR24083">
    <property type="entry name" value="NUCLEAR HORMONE RECEPTOR"/>
    <property type="match status" value="1"/>
</dbReference>
<accession>A0A0K0FCJ2</accession>
<evidence type="ECO:0000256" key="3">
    <source>
        <dbReference type="ARBA" id="ARBA00022723"/>
    </source>
</evidence>
<proteinExistence type="inferred from homology"/>
<evidence type="ECO:0000256" key="9">
    <source>
        <dbReference type="ARBA" id="ARBA00023170"/>
    </source>
</evidence>
<keyword evidence="5" id="KW-0862">Zinc</keyword>
<keyword evidence="4" id="KW-0863">Zinc-finger</keyword>
<reference evidence="13" key="1">
    <citation type="submission" date="2014-07" db="EMBL/GenBank/DDBJ databases">
        <authorList>
            <person name="Martin A.A"/>
            <person name="De Silva N."/>
        </authorList>
    </citation>
    <scope>NUCLEOTIDE SEQUENCE</scope>
</reference>
<dbReference type="SMART" id="SM00430">
    <property type="entry name" value="HOLI"/>
    <property type="match status" value="1"/>
</dbReference>
<dbReference type="WBParaSite" id="SVE_0655700.1">
    <property type="protein sequence ID" value="SVE_0655700.1"/>
    <property type="gene ID" value="SVE_0655700"/>
</dbReference>
<sequence length="431" mass="50643">MILSQSPRNEKTNGRNVVIPENCVICGRSANCYHYDIISCNGCKTFFRRSVLANKNYKCRFNGKCINGCTARCKKCRFDKCLNSGMDPRRIQFPSNWTEDQISFILQKYNNYKNLHNDDDYQIQKNNCLNCSYQSIVNPSISEFQSTVSNTISNLTYIECKFKLLRESAFNGHELFGIDLHNYLLLSSKLSDAEKYNIPTDWPKPMNEPKEKHIFEFTKEDHMEHKRNPKFKPNHKPWFHLDQYLVVDYLKTLNFFSHISHEDKINLIKNIGSAIYVAGIVFYSCIRNKESIYFPDGFEPLKIHKKVFPIENEVFKKSVDTFHRVKLTNEEFCLLKILITVSSCSFRNISEKTKNILEKEKAFYSNVLLKYLQNKLGTMEGVKRCMEIVMFIETVNLIGEKFKELDILIDMVHSRIHDNKKRRPIKLFINT</sequence>
<dbReference type="Pfam" id="PF00105">
    <property type="entry name" value="zf-C4"/>
    <property type="match status" value="1"/>
</dbReference>
<dbReference type="Proteomes" id="UP000035680">
    <property type="component" value="Unassembled WGS sequence"/>
</dbReference>
<keyword evidence="6" id="KW-0805">Transcription regulation</keyword>
<dbReference type="InterPro" id="IPR013088">
    <property type="entry name" value="Znf_NHR/GATA"/>
</dbReference>
<dbReference type="InterPro" id="IPR001628">
    <property type="entry name" value="Znf_hrmn_rcpt"/>
</dbReference>
<evidence type="ECO:0000256" key="5">
    <source>
        <dbReference type="ARBA" id="ARBA00022833"/>
    </source>
</evidence>
<dbReference type="Pfam" id="PF00104">
    <property type="entry name" value="Hormone_recep"/>
    <property type="match status" value="1"/>
</dbReference>
<dbReference type="PROSITE" id="PS51030">
    <property type="entry name" value="NUCLEAR_REC_DBD_2"/>
    <property type="match status" value="1"/>
</dbReference>
<keyword evidence="10" id="KW-0539">Nucleus</keyword>
<protein>
    <submittedName>
        <fullName evidence="14">Transcription factor HNF-4 homolog (inferred by orthology to a D. melanogaster protein)</fullName>
    </submittedName>
</protein>
<dbReference type="Gene3D" id="1.10.565.10">
    <property type="entry name" value="Retinoid X Receptor"/>
    <property type="match status" value="1"/>
</dbReference>
<evidence type="ECO:0000256" key="1">
    <source>
        <dbReference type="ARBA" id="ARBA00004123"/>
    </source>
</evidence>
<evidence type="ECO:0000313" key="13">
    <source>
        <dbReference type="Proteomes" id="UP000035680"/>
    </source>
</evidence>
<feature type="domain" description="NR LBD" evidence="12">
    <location>
        <begin position="182"/>
        <end position="431"/>
    </location>
</feature>
<dbReference type="GO" id="GO:0000978">
    <property type="term" value="F:RNA polymerase II cis-regulatory region sequence-specific DNA binding"/>
    <property type="evidence" value="ECO:0007669"/>
    <property type="project" value="InterPro"/>
</dbReference>
<evidence type="ECO:0000256" key="8">
    <source>
        <dbReference type="ARBA" id="ARBA00023163"/>
    </source>
</evidence>
<dbReference type="InterPro" id="IPR050274">
    <property type="entry name" value="Nuclear_hormone_rcpt_NR2"/>
</dbReference>
<comment type="subcellular location">
    <subcellularLocation>
        <location evidence="1">Nucleus</location>
    </subcellularLocation>
</comment>
<evidence type="ECO:0000259" key="11">
    <source>
        <dbReference type="PROSITE" id="PS51030"/>
    </source>
</evidence>
<dbReference type="InterPro" id="IPR000536">
    <property type="entry name" value="Nucl_hrmn_rcpt_lig-bd"/>
</dbReference>
<keyword evidence="7" id="KW-0238">DNA-binding</keyword>
<reference evidence="14" key="2">
    <citation type="submission" date="2015-08" db="UniProtKB">
        <authorList>
            <consortium name="WormBaseParasite"/>
        </authorList>
    </citation>
    <scope>IDENTIFICATION</scope>
</reference>
<keyword evidence="8" id="KW-0804">Transcription</keyword>
<dbReference type="GO" id="GO:0003700">
    <property type="term" value="F:DNA-binding transcription factor activity"/>
    <property type="evidence" value="ECO:0007669"/>
    <property type="project" value="InterPro"/>
</dbReference>
<evidence type="ECO:0000313" key="14">
    <source>
        <dbReference type="WBParaSite" id="SVE_0655700.1"/>
    </source>
</evidence>